<keyword evidence="3" id="KW-1185">Reference proteome</keyword>
<evidence type="ECO:0000313" key="3">
    <source>
        <dbReference type="Proteomes" id="UP000000269"/>
    </source>
</evidence>
<reference evidence="3" key="1">
    <citation type="submission" date="2007-10" db="EMBL/GenBank/DDBJ databases">
        <title>Complete genome of Alkaliphilus oremlandii OhILAs.</title>
        <authorList>
            <person name="Copeland A."/>
            <person name="Lucas S."/>
            <person name="Lapidus A."/>
            <person name="Barry K."/>
            <person name="Detter J.C."/>
            <person name="Glavina del Rio T."/>
            <person name="Hammon N."/>
            <person name="Israni S."/>
            <person name="Dalin E."/>
            <person name="Tice H."/>
            <person name="Pitluck S."/>
            <person name="Chain P."/>
            <person name="Malfatti S."/>
            <person name="Shin M."/>
            <person name="Vergez L."/>
            <person name="Schmutz J."/>
            <person name="Larimer F."/>
            <person name="Land M."/>
            <person name="Hauser L."/>
            <person name="Kyrpides N."/>
            <person name="Mikhailova N."/>
            <person name="Stolz J.F."/>
            <person name="Dawson A."/>
            <person name="Fisher E."/>
            <person name="Crable B."/>
            <person name="Perera E."/>
            <person name="Lisak J."/>
            <person name="Ranganathan M."/>
            <person name="Basu P."/>
            <person name="Richardson P."/>
        </authorList>
    </citation>
    <scope>NUCLEOTIDE SEQUENCE [LARGE SCALE GENOMIC DNA]</scope>
    <source>
        <strain evidence="3">OhILAs</strain>
    </source>
</reference>
<keyword evidence="1" id="KW-0472">Membrane</keyword>
<feature type="transmembrane region" description="Helical" evidence="1">
    <location>
        <begin position="12"/>
        <end position="30"/>
    </location>
</feature>
<organism evidence="2 3">
    <name type="scientific">Alkaliphilus oremlandii (strain OhILAs)</name>
    <name type="common">Clostridium oremlandii (strain OhILAs)</name>
    <dbReference type="NCBI Taxonomy" id="350688"/>
    <lineage>
        <taxon>Bacteria</taxon>
        <taxon>Bacillati</taxon>
        <taxon>Bacillota</taxon>
        <taxon>Clostridia</taxon>
        <taxon>Peptostreptococcales</taxon>
        <taxon>Natronincolaceae</taxon>
        <taxon>Alkaliphilus</taxon>
    </lineage>
</organism>
<dbReference type="EMBL" id="CP000853">
    <property type="protein sequence ID" value="ABW18672.1"/>
    <property type="molecule type" value="Genomic_DNA"/>
</dbReference>
<dbReference type="KEGG" id="aoe:Clos_1126"/>
<name>A8MGX8_ALKOO</name>
<evidence type="ECO:0000313" key="2">
    <source>
        <dbReference type="EMBL" id="ABW18672.1"/>
    </source>
</evidence>
<dbReference type="HOGENOM" id="CLU_1792400_0_0_9"/>
<dbReference type="Proteomes" id="UP000000269">
    <property type="component" value="Chromosome"/>
</dbReference>
<dbReference type="AlphaFoldDB" id="A8MGX8"/>
<evidence type="ECO:0000256" key="1">
    <source>
        <dbReference type="SAM" id="Phobius"/>
    </source>
</evidence>
<keyword evidence="1" id="KW-1133">Transmembrane helix</keyword>
<protein>
    <submittedName>
        <fullName evidence="2">Uncharacterized protein</fullName>
    </submittedName>
</protein>
<gene>
    <name evidence="2" type="ordered locus">Clos_1126</name>
</gene>
<feature type="transmembrane region" description="Helical" evidence="1">
    <location>
        <begin position="85"/>
        <end position="107"/>
    </location>
</feature>
<dbReference type="RefSeq" id="WP_012158984.1">
    <property type="nucleotide sequence ID" value="NC_009922.1"/>
</dbReference>
<keyword evidence="1" id="KW-0812">Transmembrane</keyword>
<proteinExistence type="predicted"/>
<dbReference type="STRING" id="350688.Clos_1126"/>
<sequence>MKNKIIITKTVAIILCIITTTLSTSIYSSYKELYTSNDLAKDSIIYIAAAKTPLKDSNVSSKSNQIPMIDVTETNNVKEEQHKKIFINIIILFLSFISLASAHNFILTTETDKRNRSKSLLNTAINKKTNINSSSSLISKEGVK</sequence>
<accession>A8MGX8</accession>